<dbReference type="GO" id="GO:0003735">
    <property type="term" value="F:structural constituent of ribosome"/>
    <property type="evidence" value="ECO:0007669"/>
    <property type="project" value="InterPro"/>
</dbReference>
<comment type="caution">
    <text evidence="6">The sequence shown here is derived from an EMBL/GenBank/DDBJ whole genome shotgun (WGS) entry which is preliminary data.</text>
</comment>
<dbReference type="AlphaFoldDB" id="A0A1F4VPM1"/>
<organism evidence="6 7">
    <name type="scientific">candidate division WWE3 bacterium RIFCSPLOWO2_01_FULL_42_11</name>
    <dbReference type="NCBI Taxonomy" id="1802627"/>
    <lineage>
        <taxon>Bacteria</taxon>
        <taxon>Katanobacteria</taxon>
    </lineage>
</organism>
<dbReference type="InterPro" id="IPR001648">
    <property type="entry name" value="Ribosomal_bS18"/>
</dbReference>
<dbReference type="InterPro" id="IPR036870">
    <property type="entry name" value="Ribosomal_bS18_sf"/>
</dbReference>
<dbReference type="GO" id="GO:0006412">
    <property type="term" value="P:translation"/>
    <property type="evidence" value="ECO:0007669"/>
    <property type="project" value="UniProtKB-UniRule"/>
</dbReference>
<keyword evidence="3 4" id="KW-0687">Ribonucleoprotein</keyword>
<accession>A0A1F4VPM1</accession>
<protein>
    <recommendedName>
        <fullName evidence="4">Small ribosomal subunit protein bS18</fullName>
    </recommendedName>
</protein>
<dbReference type="NCBIfam" id="TIGR00165">
    <property type="entry name" value="S18"/>
    <property type="match status" value="1"/>
</dbReference>
<dbReference type="PANTHER" id="PTHR13479:SF40">
    <property type="entry name" value="SMALL RIBOSOMAL SUBUNIT PROTEIN BS18M"/>
    <property type="match status" value="1"/>
</dbReference>
<keyword evidence="2 4" id="KW-0689">Ribosomal protein</keyword>
<evidence type="ECO:0000256" key="2">
    <source>
        <dbReference type="ARBA" id="ARBA00022980"/>
    </source>
</evidence>
<dbReference type="EMBL" id="MEVK01000025">
    <property type="protein sequence ID" value="OGC58995.1"/>
    <property type="molecule type" value="Genomic_DNA"/>
</dbReference>
<dbReference type="PANTHER" id="PTHR13479">
    <property type="entry name" value="30S RIBOSOMAL PROTEIN S18"/>
    <property type="match status" value="1"/>
</dbReference>
<dbReference type="HAMAP" id="MF_00270">
    <property type="entry name" value="Ribosomal_bS18"/>
    <property type="match status" value="1"/>
</dbReference>
<evidence type="ECO:0000256" key="1">
    <source>
        <dbReference type="ARBA" id="ARBA00005589"/>
    </source>
</evidence>
<dbReference type="SUPFAM" id="SSF46911">
    <property type="entry name" value="Ribosomal protein S18"/>
    <property type="match status" value="1"/>
</dbReference>
<reference evidence="6 7" key="1">
    <citation type="journal article" date="2016" name="Nat. Commun.">
        <title>Thousands of microbial genomes shed light on interconnected biogeochemical processes in an aquifer system.</title>
        <authorList>
            <person name="Anantharaman K."/>
            <person name="Brown C.T."/>
            <person name="Hug L.A."/>
            <person name="Sharon I."/>
            <person name="Castelle C.J."/>
            <person name="Probst A.J."/>
            <person name="Thomas B.C."/>
            <person name="Singh A."/>
            <person name="Wilkins M.J."/>
            <person name="Karaoz U."/>
            <person name="Brodie E.L."/>
            <person name="Williams K.H."/>
            <person name="Hubbard S.S."/>
            <person name="Banfield J.F."/>
        </authorList>
    </citation>
    <scope>NUCLEOTIDE SEQUENCE [LARGE SCALE GENOMIC DNA]</scope>
</reference>
<sequence length="75" mass="8732">MRENHRPIAGKNDKFNFDYTNPGELRRFLTATGKIRPRKITGLGAKSQRELTLAVKRARFMGLLPYIIRPKTTFR</sequence>
<dbReference type="Proteomes" id="UP000178964">
    <property type="component" value="Unassembled WGS sequence"/>
</dbReference>
<comment type="similarity">
    <text evidence="1 4 5">Belongs to the bacterial ribosomal protein bS18 family.</text>
</comment>
<dbReference type="PRINTS" id="PR00974">
    <property type="entry name" value="RIBOSOMALS18"/>
</dbReference>
<dbReference type="STRING" id="1802627.A3A70_01810"/>
<evidence type="ECO:0000313" key="6">
    <source>
        <dbReference type="EMBL" id="OGC58995.1"/>
    </source>
</evidence>
<keyword evidence="4" id="KW-0694">RNA-binding</keyword>
<evidence type="ECO:0000256" key="3">
    <source>
        <dbReference type="ARBA" id="ARBA00023274"/>
    </source>
</evidence>
<keyword evidence="4" id="KW-0699">rRNA-binding</keyword>
<proteinExistence type="inferred from homology"/>
<dbReference type="GO" id="GO:0005840">
    <property type="term" value="C:ribosome"/>
    <property type="evidence" value="ECO:0007669"/>
    <property type="project" value="UniProtKB-KW"/>
</dbReference>
<dbReference type="Gene3D" id="4.10.640.10">
    <property type="entry name" value="Ribosomal protein S18"/>
    <property type="match status" value="1"/>
</dbReference>
<evidence type="ECO:0000313" key="7">
    <source>
        <dbReference type="Proteomes" id="UP000178964"/>
    </source>
</evidence>
<evidence type="ECO:0000256" key="4">
    <source>
        <dbReference type="HAMAP-Rule" id="MF_00270"/>
    </source>
</evidence>
<evidence type="ECO:0000256" key="5">
    <source>
        <dbReference type="RuleBase" id="RU003910"/>
    </source>
</evidence>
<dbReference type="Pfam" id="PF01084">
    <property type="entry name" value="Ribosomal_S18"/>
    <property type="match status" value="1"/>
</dbReference>
<comment type="function">
    <text evidence="4">Binds as a heterodimer with protein bS6 to the central domain of the 16S rRNA, where it helps stabilize the platform of the 30S subunit.</text>
</comment>
<dbReference type="GO" id="GO:1990904">
    <property type="term" value="C:ribonucleoprotein complex"/>
    <property type="evidence" value="ECO:0007669"/>
    <property type="project" value="UniProtKB-KW"/>
</dbReference>
<dbReference type="GO" id="GO:0070181">
    <property type="term" value="F:small ribosomal subunit rRNA binding"/>
    <property type="evidence" value="ECO:0007669"/>
    <property type="project" value="TreeGrafter"/>
</dbReference>
<comment type="subunit">
    <text evidence="4">Part of the 30S ribosomal subunit. Forms a tight heterodimer with protein bS6.</text>
</comment>
<gene>
    <name evidence="4" type="primary">rpsR</name>
    <name evidence="6" type="ORF">A3A70_01810</name>
</gene>
<name>A0A1F4VPM1_UNCKA</name>